<dbReference type="EMBL" id="JAUJEB010000006">
    <property type="protein sequence ID" value="MDN5215238.1"/>
    <property type="molecule type" value="Genomic_DNA"/>
</dbReference>
<dbReference type="PANTHER" id="PTHR46796">
    <property type="entry name" value="HTH-TYPE TRANSCRIPTIONAL ACTIVATOR RHAS-RELATED"/>
    <property type="match status" value="1"/>
</dbReference>
<dbReference type="Pfam" id="PF12833">
    <property type="entry name" value="HTH_18"/>
    <property type="match status" value="1"/>
</dbReference>
<keyword evidence="2" id="KW-0238">DNA-binding</keyword>
<feature type="domain" description="HTH araC/xylS-type" evidence="4">
    <location>
        <begin position="73"/>
        <end position="188"/>
    </location>
</feature>
<evidence type="ECO:0000313" key="5">
    <source>
        <dbReference type="EMBL" id="MDN5215238.1"/>
    </source>
</evidence>
<evidence type="ECO:0000259" key="4">
    <source>
        <dbReference type="PROSITE" id="PS01124"/>
    </source>
</evidence>
<organism evidence="5 6">
    <name type="scientific">Agaribacillus aureus</name>
    <dbReference type="NCBI Taxonomy" id="3051825"/>
    <lineage>
        <taxon>Bacteria</taxon>
        <taxon>Pseudomonadati</taxon>
        <taxon>Bacteroidota</taxon>
        <taxon>Cytophagia</taxon>
        <taxon>Cytophagales</taxon>
        <taxon>Splendidivirgaceae</taxon>
        <taxon>Agaribacillus</taxon>
    </lineage>
</organism>
<reference evidence="5" key="1">
    <citation type="submission" date="2023-06" db="EMBL/GenBank/DDBJ databases">
        <title>Genomic of Agaribacillus aureum.</title>
        <authorList>
            <person name="Wang G."/>
        </authorList>
    </citation>
    <scope>NUCLEOTIDE SEQUENCE</scope>
    <source>
        <strain evidence="5">BMA12</strain>
    </source>
</reference>
<protein>
    <submittedName>
        <fullName evidence="5">Helix-turn-helix domain-containing protein</fullName>
    </submittedName>
</protein>
<gene>
    <name evidence="5" type="ORF">QQ020_24375</name>
</gene>
<name>A0ABT8LG17_9BACT</name>
<dbReference type="Gene3D" id="1.10.10.60">
    <property type="entry name" value="Homeodomain-like"/>
    <property type="match status" value="1"/>
</dbReference>
<accession>A0ABT8LG17</accession>
<dbReference type="InterPro" id="IPR018060">
    <property type="entry name" value="HTH_AraC"/>
</dbReference>
<dbReference type="InterPro" id="IPR046532">
    <property type="entry name" value="DUF6597"/>
</dbReference>
<keyword evidence="1" id="KW-0805">Transcription regulation</keyword>
<dbReference type="PANTHER" id="PTHR46796:SF13">
    <property type="entry name" value="HTH-TYPE TRANSCRIPTIONAL ACTIVATOR RHAS"/>
    <property type="match status" value="1"/>
</dbReference>
<sequence>MSTYMDVQVPQNSGSIAVCFYPGAAFRFFDLPMKELTDNNILLFDLWGDKIYELEDNISLYGNQMERVSAIQKSLLNFMQREPANKSAYEYCFSKINLFKGRMPIKMLSKMTNISQRQLSRQFNNFLGLSPKEYSRIKRFLFTLDNMKKYPFYSLTQIAYESGYFDQAHFIHDCKEFTGITPRELVCSKVVIY</sequence>
<evidence type="ECO:0000256" key="1">
    <source>
        <dbReference type="ARBA" id="ARBA00023015"/>
    </source>
</evidence>
<comment type="caution">
    <text evidence="5">The sequence shown here is derived from an EMBL/GenBank/DDBJ whole genome shotgun (WGS) entry which is preliminary data.</text>
</comment>
<keyword evidence="3" id="KW-0804">Transcription</keyword>
<proteinExistence type="predicted"/>
<keyword evidence="6" id="KW-1185">Reference proteome</keyword>
<dbReference type="PROSITE" id="PS01124">
    <property type="entry name" value="HTH_ARAC_FAMILY_2"/>
    <property type="match status" value="1"/>
</dbReference>
<dbReference type="InterPro" id="IPR009057">
    <property type="entry name" value="Homeodomain-like_sf"/>
</dbReference>
<evidence type="ECO:0000256" key="3">
    <source>
        <dbReference type="ARBA" id="ARBA00023163"/>
    </source>
</evidence>
<dbReference type="SUPFAM" id="SSF46689">
    <property type="entry name" value="Homeodomain-like"/>
    <property type="match status" value="1"/>
</dbReference>
<evidence type="ECO:0000256" key="2">
    <source>
        <dbReference type="ARBA" id="ARBA00023125"/>
    </source>
</evidence>
<dbReference type="Pfam" id="PF20240">
    <property type="entry name" value="DUF6597"/>
    <property type="match status" value="1"/>
</dbReference>
<dbReference type="Proteomes" id="UP001172083">
    <property type="component" value="Unassembled WGS sequence"/>
</dbReference>
<evidence type="ECO:0000313" key="6">
    <source>
        <dbReference type="Proteomes" id="UP001172083"/>
    </source>
</evidence>
<dbReference type="SMART" id="SM00342">
    <property type="entry name" value="HTH_ARAC"/>
    <property type="match status" value="1"/>
</dbReference>
<dbReference type="InterPro" id="IPR050204">
    <property type="entry name" value="AraC_XylS_family_regulators"/>
</dbReference>